<feature type="compositionally biased region" description="Basic and acidic residues" evidence="5">
    <location>
        <begin position="236"/>
        <end position="258"/>
    </location>
</feature>
<evidence type="ECO:0000256" key="4">
    <source>
        <dbReference type="PROSITE-ProRule" id="PRU00472"/>
    </source>
</evidence>
<organismHost>
    <name type="scientific">Homo sapiens</name>
    <name type="common">Human</name>
    <dbReference type="NCBI Taxonomy" id="9606"/>
</organismHost>
<sequence>MEIVNPGPESPSAELMASIDMREVLARYVEDADTAERLLRWATDKAAVYYLRNISNSKANIEETKFETVNNIGIEYSKDHKNKLSYRNKPLIPTNLEYEYLCDLIKSTSGSDKETLRYLLFGIKCVRARVEYDIDKLPDYNYDKYFHVLNEQSSAPCPVCRGRNTTPMILQTRASDEEPTVRYVCKDCNKHFSPPKFLSPRGGHADLAEPAPPEPVPPEGAPRRQGSHAPAAPQKGEAEHVARRPRVRAKERARKRELENEEAVPAVEAATKAAAEAKEDAPVSKEAARCLEDAASAENVAHSDDEEPSDEPGPAPVPEVLSADDAAAAAAVADALDNADEDIARGNADARDASEKDAEEDAEDAEKDEEDAEDAEEDAEDAEKDEEDAEDAEEDAEDAEEDAEDAEKDEEDAEDAEENADDDDHHEDIAENARVTRGTARDSNKPVTRDSPSA</sequence>
<feature type="compositionally biased region" description="Pro residues" evidence="5">
    <location>
        <begin position="210"/>
        <end position="220"/>
    </location>
</feature>
<accession>A0A3G2VS27</accession>
<dbReference type="InterPro" id="IPR024394">
    <property type="entry name" value="RNA_pol_30_chordopoxvir-type_N"/>
</dbReference>
<dbReference type="PROSITE" id="PS00466">
    <property type="entry name" value="ZF_TFIIS_1"/>
    <property type="match status" value="1"/>
</dbReference>
<dbReference type="Gene3D" id="2.20.25.10">
    <property type="match status" value="1"/>
</dbReference>
<keyword evidence="2 4" id="KW-0863">Zinc-finger</keyword>
<dbReference type="Pfam" id="PF12410">
    <property type="entry name" value="rpo30_N"/>
    <property type="match status" value="1"/>
</dbReference>
<feature type="compositionally biased region" description="Basic and acidic residues" evidence="5">
    <location>
        <begin position="342"/>
        <end position="356"/>
    </location>
</feature>
<dbReference type="GO" id="GO:0008270">
    <property type="term" value="F:zinc ion binding"/>
    <property type="evidence" value="ECO:0007669"/>
    <property type="project" value="UniProtKB-KW"/>
</dbReference>
<feature type="domain" description="TFIIS-type" evidence="6">
    <location>
        <begin position="153"/>
        <end position="193"/>
    </location>
</feature>
<feature type="compositionally biased region" description="Low complexity" evidence="5">
    <location>
        <begin position="323"/>
        <end position="336"/>
    </location>
</feature>
<evidence type="ECO:0000256" key="1">
    <source>
        <dbReference type="ARBA" id="ARBA00022723"/>
    </source>
</evidence>
<feature type="compositionally biased region" description="Low complexity" evidence="5">
    <location>
        <begin position="263"/>
        <end position="274"/>
    </location>
</feature>
<evidence type="ECO:0000259" key="6">
    <source>
        <dbReference type="PROSITE" id="PS51133"/>
    </source>
</evidence>
<evidence type="ECO:0000256" key="3">
    <source>
        <dbReference type="ARBA" id="ARBA00022833"/>
    </source>
</evidence>
<evidence type="ECO:0000256" key="5">
    <source>
        <dbReference type="SAM" id="MobiDB-lite"/>
    </source>
</evidence>
<protein>
    <submittedName>
        <fullName evidence="7">MC034</fullName>
    </submittedName>
</protein>
<feature type="compositionally biased region" description="Basic and acidic residues" evidence="5">
    <location>
        <begin position="439"/>
        <end position="448"/>
    </location>
</feature>
<organism evidence="7">
    <name type="scientific">Molluscum contagiosum virus subtype 2</name>
    <name type="common">MOCV</name>
    <name type="synonym">MCVII</name>
    <dbReference type="NCBI Taxonomy" id="10281"/>
    <lineage>
        <taxon>Viruses</taxon>
        <taxon>Varidnaviria</taxon>
        <taxon>Bamfordvirae</taxon>
        <taxon>Nucleocytoviricota</taxon>
        <taxon>Pokkesviricetes</taxon>
        <taxon>Chitovirales</taxon>
        <taxon>Poxviridae</taxon>
        <taxon>Chordopoxvirinae</taxon>
        <taxon>Molluscipoxvirus</taxon>
        <taxon>Molluscipoxvirus molluscum</taxon>
        <taxon>Molluscum contagiosum virus</taxon>
    </lineage>
</organism>
<keyword evidence="1" id="KW-0479">Metal-binding</keyword>
<feature type="region of interest" description="Disordered" evidence="5">
    <location>
        <begin position="196"/>
        <end position="454"/>
    </location>
</feature>
<evidence type="ECO:0000313" key="7">
    <source>
        <dbReference type="EMBL" id="AYO89057.1"/>
    </source>
</evidence>
<keyword evidence="3" id="KW-0862">Zinc</keyword>
<feature type="compositionally biased region" description="Basic and acidic residues" evidence="5">
    <location>
        <begin position="275"/>
        <end position="292"/>
    </location>
</feature>
<dbReference type="PROSITE" id="PS51133">
    <property type="entry name" value="ZF_TFIIS_2"/>
    <property type="match status" value="1"/>
</dbReference>
<dbReference type="Proteomes" id="UP000319755">
    <property type="component" value="Genome"/>
</dbReference>
<dbReference type="Pfam" id="PF01096">
    <property type="entry name" value="Zn_ribbon_TFIIS"/>
    <property type="match status" value="1"/>
</dbReference>
<dbReference type="GO" id="GO:0006351">
    <property type="term" value="P:DNA-templated transcription"/>
    <property type="evidence" value="ECO:0007669"/>
    <property type="project" value="InterPro"/>
</dbReference>
<name>A0A3G2VS27_MCV2</name>
<proteinExistence type="predicted"/>
<reference evidence="7" key="1">
    <citation type="journal article" date="2018" name="Viruses">
        <title>New Insights into the Evolutionary and Genomic Landscape of Molluscum Contagiosum Virus (MCV) based on Nine MCV1 and Six MCV2 Complete Genome Sequences.</title>
        <authorList>
            <person name="Zorec T."/>
            <person name="Kutnjak D."/>
            <person name="Hosnjak L."/>
            <person name="Kusar B."/>
            <person name="Trcko K."/>
            <person name="Kocjan B."/>
            <person name="Li Y."/>
            <person name="Krizmaric M."/>
            <person name="Miljkovic J."/>
            <person name="Ravnikar M."/>
            <person name="Poljak M."/>
        </authorList>
    </citation>
    <scope>NUCLEOTIDE SEQUENCE [LARGE SCALE GENOMIC DNA]</scope>
    <source>
        <strain evidence="7">MCV2_MC515</strain>
    </source>
</reference>
<dbReference type="GO" id="GO:0003676">
    <property type="term" value="F:nucleic acid binding"/>
    <property type="evidence" value="ECO:0007669"/>
    <property type="project" value="InterPro"/>
</dbReference>
<dbReference type="InterPro" id="IPR001222">
    <property type="entry name" value="Znf_TFIIS"/>
</dbReference>
<dbReference type="SUPFAM" id="SSF57783">
    <property type="entry name" value="Zinc beta-ribbon"/>
    <property type="match status" value="1"/>
</dbReference>
<evidence type="ECO:0000256" key="2">
    <source>
        <dbReference type="ARBA" id="ARBA00022771"/>
    </source>
</evidence>
<reference evidence="7" key="2">
    <citation type="submission" date="2018-05" db="EMBL/GenBank/DDBJ databases">
        <authorList>
            <person name="Zorec T.M."/>
            <person name="Hosnjak L."/>
            <person name="Kutnjak D."/>
            <person name="Kusar B."/>
            <person name="Trcko K."/>
            <person name="Kocjan B.J."/>
            <person name="Li Y."/>
            <person name="Krizmaric M."/>
            <person name="Miljkovic J."/>
            <person name="Ravnikar M."/>
            <person name="Poljak M."/>
        </authorList>
    </citation>
    <scope>NUCLEOTIDE SEQUENCE</scope>
    <source>
        <strain evidence="7">MCV2_MC515</strain>
    </source>
</reference>
<dbReference type="EMBL" id="MH320556">
    <property type="protein sequence ID" value="AYO89057.1"/>
    <property type="molecule type" value="Genomic_DNA"/>
</dbReference>
<dbReference type="SMART" id="SM00440">
    <property type="entry name" value="ZnF_C2C2"/>
    <property type="match status" value="1"/>
</dbReference>
<gene>
    <name evidence="7" type="primary">MC034L</name>
</gene>
<feature type="compositionally biased region" description="Acidic residues" evidence="5">
    <location>
        <begin position="357"/>
        <end position="425"/>
    </location>
</feature>